<dbReference type="EMBL" id="FLYE01000014">
    <property type="protein sequence ID" value="SCA56554.1"/>
    <property type="molecule type" value="Genomic_DNA"/>
</dbReference>
<dbReference type="CDD" id="cd02440">
    <property type="entry name" value="AdoMet_MTases"/>
    <property type="match status" value="1"/>
</dbReference>
<keyword evidence="3" id="KW-0808">Transferase</keyword>
<proteinExistence type="inferred from homology"/>
<dbReference type="GO" id="GO:0008168">
    <property type="term" value="F:methyltransferase activity"/>
    <property type="evidence" value="ECO:0007669"/>
    <property type="project" value="UniProtKB-KW"/>
</dbReference>
<gene>
    <name evidence="7" type="ORF">MTBPR1_210006</name>
</gene>
<name>A0A1C3RH92_9PROT</name>
<evidence type="ECO:0000256" key="5">
    <source>
        <dbReference type="ARBA" id="ARBA00023098"/>
    </source>
</evidence>
<evidence type="ECO:0000256" key="6">
    <source>
        <dbReference type="PIRSR" id="PIRSR003085-1"/>
    </source>
</evidence>
<dbReference type="Proteomes" id="UP000231658">
    <property type="component" value="Unassembled WGS sequence"/>
</dbReference>
<dbReference type="GO" id="GO:0008610">
    <property type="term" value="P:lipid biosynthetic process"/>
    <property type="evidence" value="ECO:0007669"/>
    <property type="project" value="InterPro"/>
</dbReference>
<evidence type="ECO:0000256" key="1">
    <source>
        <dbReference type="ARBA" id="ARBA00010815"/>
    </source>
</evidence>
<reference evidence="7 8" key="1">
    <citation type="submission" date="2016-07" db="EMBL/GenBank/DDBJ databases">
        <authorList>
            <person name="Lefevre C.T."/>
        </authorList>
    </citation>
    <scope>NUCLEOTIDE SEQUENCE [LARGE SCALE GENOMIC DNA]</scope>
    <source>
        <strain evidence="7">PR1</strain>
    </source>
</reference>
<keyword evidence="2" id="KW-0489">Methyltransferase</keyword>
<dbReference type="Gene3D" id="3.40.50.150">
    <property type="entry name" value="Vaccinia Virus protein VP39"/>
    <property type="match status" value="1"/>
</dbReference>
<keyword evidence="4" id="KW-0949">S-adenosyl-L-methionine</keyword>
<dbReference type="InterPro" id="IPR050723">
    <property type="entry name" value="CFA/CMAS"/>
</dbReference>
<dbReference type="SUPFAM" id="SSF53335">
    <property type="entry name" value="S-adenosyl-L-methionine-dependent methyltransferases"/>
    <property type="match status" value="1"/>
</dbReference>
<dbReference type="PIRSF" id="PIRSF003085">
    <property type="entry name" value="CMAS"/>
    <property type="match status" value="1"/>
</dbReference>
<accession>A0A1C3RH92</accession>
<dbReference type="OrthoDB" id="9782855at2"/>
<keyword evidence="5" id="KW-0443">Lipid metabolism</keyword>
<dbReference type="InterPro" id="IPR029063">
    <property type="entry name" value="SAM-dependent_MTases_sf"/>
</dbReference>
<evidence type="ECO:0000313" key="8">
    <source>
        <dbReference type="Proteomes" id="UP000231658"/>
    </source>
</evidence>
<protein>
    <submittedName>
        <fullName evidence="7">Cyclopropane-fatty-acyl-phospholipid synthase</fullName>
    </submittedName>
</protein>
<dbReference type="Pfam" id="PF02353">
    <property type="entry name" value="CMAS"/>
    <property type="match status" value="1"/>
</dbReference>
<dbReference type="PANTHER" id="PTHR43667">
    <property type="entry name" value="CYCLOPROPANE-FATTY-ACYL-PHOSPHOLIPID SYNTHASE"/>
    <property type="match status" value="1"/>
</dbReference>
<keyword evidence="8" id="KW-1185">Reference proteome</keyword>
<dbReference type="PANTHER" id="PTHR43667:SF2">
    <property type="entry name" value="FATTY ACID C-METHYL TRANSFERASE"/>
    <property type="match status" value="1"/>
</dbReference>
<evidence type="ECO:0000256" key="3">
    <source>
        <dbReference type="ARBA" id="ARBA00022679"/>
    </source>
</evidence>
<dbReference type="STRING" id="1867952.MTBPR1_210006"/>
<evidence type="ECO:0000313" key="7">
    <source>
        <dbReference type="EMBL" id="SCA56554.1"/>
    </source>
</evidence>
<dbReference type="GO" id="GO:0032259">
    <property type="term" value="P:methylation"/>
    <property type="evidence" value="ECO:0007669"/>
    <property type="project" value="UniProtKB-KW"/>
</dbReference>
<sequence>MSETSVSILSLSETSNPWVRAISSQLGNIKYGRLSLTLPSGQTLHFGEGDLHATVMLKNYNPLSKMIMQGDVALAECYLEGDWACPNLTALFDLALANEDAFALDNKGGWLFRSLNRLRHMLNANSKKGSKRNISYHYDLGNDFYAKWLDDSMTYSSALFRGRESLQEAQLHKYRTIADMAELKTDERVLEIGCGWGGFSQIAAEEYDCQIEGLTLSSEQLAFAQSRYKKSGIDHLASASLTDYRDAEGQYDKIVSIEMFEAVGYENWDTYFSAVKKLLKPSGVAVLQIILIEDERFESYRKNVDFIQRYIFPGGLLPSVEALEKTLDKNGLSLIDTHLFGASYAKTCEIWQKNFQHAWDDIKPLGFDTRFKRMWEYYLSYCEAGFKAGTIDVGLFKIVNDNA</sequence>
<dbReference type="InterPro" id="IPR003333">
    <property type="entry name" value="CMAS"/>
</dbReference>
<feature type="active site" evidence="6">
    <location>
        <position position="382"/>
    </location>
</feature>
<comment type="similarity">
    <text evidence="1">Belongs to the CFA/CMAS family.</text>
</comment>
<dbReference type="RefSeq" id="WP_069188655.1">
    <property type="nucleotide sequence ID" value="NZ_FLYE01000014.1"/>
</dbReference>
<evidence type="ECO:0000256" key="4">
    <source>
        <dbReference type="ARBA" id="ARBA00022691"/>
    </source>
</evidence>
<organism evidence="7 8">
    <name type="scientific">Candidatus Terasakiella magnetica</name>
    <dbReference type="NCBI Taxonomy" id="1867952"/>
    <lineage>
        <taxon>Bacteria</taxon>
        <taxon>Pseudomonadati</taxon>
        <taxon>Pseudomonadota</taxon>
        <taxon>Alphaproteobacteria</taxon>
        <taxon>Rhodospirillales</taxon>
        <taxon>Terasakiellaceae</taxon>
        <taxon>Terasakiella</taxon>
    </lineage>
</organism>
<dbReference type="AlphaFoldDB" id="A0A1C3RH92"/>
<evidence type="ECO:0000256" key="2">
    <source>
        <dbReference type="ARBA" id="ARBA00022603"/>
    </source>
</evidence>